<name>A0AAD9F2Y2_DISEL</name>
<evidence type="ECO:0000313" key="2">
    <source>
        <dbReference type="Proteomes" id="UP001228049"/>
    </source>
</evidence>
<organism evidence="1 2">
    <name type="scientific">Dissostichus eleginoides</name>
    <name type="common">Patagonian toothfish</name>
    <name type="synonym">Dissostichus amissus</name>
    <dbReference type="NCBI Taxonomy" id="100907"/>
    <lineage>
        <taxon>Eukaryota</taxon>
        <taxon>Metazoa</taxon>
        <taxon>Chordata</taxon>
        <taxon>Craniata</taxon>
        <taxon>Vertebrata</taxon>
        <taxon>Euteleostomi</taxon>
        <taxon>Actinopterygii</taxon>
        <taxon>Neopterygii</taxon>
        <taxon>Teleostei</taxon>
        <taxon>Neoteleostei</taxon>
        <taxon>Acanthomorphata</taxon>
        <taxon>Eupercaria</taxon>
        <taxon>Perciformes</taxon>
        <taxon>Notothenioidei</taxon>
        <taxon>Nototheniidae</taxon>
        <taxon>Dissostichus</taxon>
    </lineage>
</organism>
<dbReference type="Proteomes" id="UP001228049">
    <property type="component" value="Unassembled WGS sequence"/>
</dbReference>
<protein>
    <submittedName>
        <fullName evidence="1">Enhancer of polycomb like 2</fullName>
    </submittedName>
</protein>
<proteinExistence type="predicted"/>
<keyword evidence="2" id="KW-1185">Reference proteome</keyword>
<evidence type="ECO:0000313" key="1">
    <source>
        <dbReference type="EMBL" id="KAK1883790.1"/>
    </source>
</evidence>
<comment type="caution">
    <text evidence="1">The sequence shown here is derived from an EMBL/GenBank/DDBJ whole genome shotgun (WGS) entry which is preliminary data.</text>
</comment>
<accession>A0AAD9F2Y2</accession>
<dbReference type="EMBL" id="JASDAP010000022">
    <property type="protein sequence ID" value="KAK1883790.1"/>
    <property type="molecule type" value="Genomic_DNA"/>
</dbReference>
<sequence>MEEEEEHPPVVVLLEDLRGHLSRTSGNLANTSRAEFNNRSTFKLYFFTAHSTLPGSVSEHHLCSCSCLQLLSTTLEQSDFKRLKEKYTLCRISPANPTSKGPAQSGRHHLQLANGANDVLLFKASCIVVYRLPEGEGGGGIPLQWVSPCSSTTALVKELLYLFGSIFNERHLSADRLLFPQTQ</sequence>
<gene>
    <name evidence="1" type="ORF">KUDE01_022115</name>
</gene>
<reference evidence="1" key="1">
    <citation type="submission" date="2023-04" db="EMBL/GenBank/DDBJ databases">
        <title>Chromosome-level genome of Chaenocephalus aceratus.</title>
        <authorList>
            <person name="Park H."/>
        </authorList>
    </citation>
    <scope>NUCLEOTIDE SEQUENCE</scope>
    <source>
        <strain evidence="1">DE</strain>
        <tissue evidence="1">Muscle</tissue>
    </source>
</reference>
<dbReference type="AlphaFoldDB" id="A0AAD9F2Y2"/>